<name>A0AAV1I669_9CHLO</name>
<dbReference type="GO" id="GO:0015179">
    <property type="term" value="F:L-amino acid transmembrane transporter activity"/>
    <property type="evidence" value="ECO:0007669"/>
    <property type="project" value="TreeGrafter"/>
</dbReference>
<feature type="transmembrane region" description="Helical" evidence="7">
    <location>
        <begin position="372"/>
        <end position="394"/>
    </location>
</feature>
<evidence type="ECO:0000256" key="3">
    <source>
        <dbReference type="ARBA" id="ARBA00022970"/>
    </source>
</evidence>
<accession>A0AAV1I669</accession>
<evidence type="ECO:0000259" key="8">
    <source>
        <dbReference type="Pfam" id="PF01490"/>
    </source>
</evidence>
<evidence type="ECO:0000313" key="9">
    <source>
        <dbReference type="EMBL" id="CAK0782851.1"/>
    </source>
</evidence>
<evidence type="ECO:0000256" key="5">
    <source>
        <dbReference type="ARBA" id="ARBA00023136"/>
    </source>
</evidence>
<organism evidence="9 10">
    <name type="scientific">Coccomyxa viridis</name>
    <dbReference type="NCBI Taxonomy" id="1274662"/>
    <lineage>
        <taxon>Eukaryota</taxon>
        <taxon>Viridiplantae</taxon>
        <taxon>Chlorophyta</taxon>
        <taxon>core chlorophytes</taxon>
        <taxon>Trebouxiophyceae</taxon>
        <taxon>Trebouxiophyceae incertae sedis</taxon>
        <taxon>Coccomyxaceae</taxon>
        <taxon>Coccomyxa</taxon>
    </lineage>
</organism>
<keyword evidence="3" id="KW-0813">Transport</keyword>
<comment type="subcellular location">
    <subcellularLocation>
        <location evidence="1">Membrane</location>
        <topology evidence="1">Multi-pass membrane protein</topology>
    </subcellularLocation>
</comment>
<feature type="transmembrane region" description="Helical" evidence="7">
    <location>
        <begin position="346"/>
        <end position="366"/>
    </location>
</feature>
<feature type="transmembrane region" description="Helical" evidence="7">
    <location>
        <begin position="69"/>
        <end position="87"/>
    </location>
</feature>
<feature type="region of interest" description="Disordered" evidence="6">
    <location>
        <begin position="1"/>
        <end position="28"/>
    </location>
</feature>
<dbReference type="AlphaFoldDB" id="A0AAV1I669"/>
<feature type="transmembrane region" description="Helical" evidence="7">
    <location>
        <begin position="249"/>
        <end position="270"/>
    </location>
</feature>
<sequence length="440" mass="47085">MPDTRKEEGPPGADSAWDNISRPQEDTSEPLLATSKRSGKASWAVTIATLLSLQLGWGLWLMPSDYARLGWVPATVVLGALTLSTIYSGHLLLRLYNAVPNAVLFGDIGEAAAGSRGRNLVYFVVYSLDATRCIILHLAATQSLQHASDRPDCLLCGLAVGAVAILLGQVRTLSELGWFLTLGTAAQLFALVVVVAKLFMSPLQGAGTELVHTGDTAAAIVAIMNMIFAYGGQFAYVEIMNSMRQPGRFTSAVSASTPVMSVAYLALGAIGYWSQGRSVQEIIIFGTGFDVWSRVAAGAILFQALAQYLVNLNVWTHNVLTVLARSKAKRSASSCNVCHAGDHKRLPWLVASVCIVGYSFGISVSLPFFSTLVGLVTSVTYLTCAYTIPCWFTLRLLGERVSRAEYWLLWALIPLSLAFSVVGLGSSVWALINNLGGGAL</sequence>
<keyword evidence="3" id="KW-0029">Amino-acid transport</keyword>
<evidence type="ECO:0000256" key="7">
    <source>
        <dbReference type="SAM" id="Phobius"/>
    </source>
</evidence>
<dbReference type="PANTHER" id="PTHR22950">
    <property type="entry name" value="AMINO ACID TRANSPORTER"/>
    <property type="match status" value="1"/>
</dbReference>
<keyword evidence="4 7" id="KW-1133">Transmembrane helix</keyword>
<feature type="transmembrane region" description="Helical" evidence="7">
    <location>
        <begin position="217"/>
        <end position="237"/>
    </location>
</feature>
<evidence type="ECO:0000256" key="4">
    <source>
        <dbReference type="ARBA" id="ARBA00022989"/>
    </source>
</evidence>
<proteinExistence type="predicted"/>
<feature type="transmembrane region" description="Helical" evidence="7">
    <location>
        <begin position="406"/>
        <end position="432"/>
    </location>
</feature>
<feature type="transmembrane region" description="Helical" evidence="7">
    <location>
        <begin position="176"/>
        <end position="196"/>
    </location>
</feature>
<reference evidence="9 10" key="1">
    <citation type="submission" date="2023-10" db="EMBL/GenBank/DDBJ databases">
        <authorList>
            <person name="Maclean D."/>
            <person name="Macfadyen A."/>
        </authorList>
    </citation>
    <scope>NUCLEOTIDE SEQUENCE [LARGE SCALE GENOMIC DNA]</scope>
</reference>
<keyword evidence="2 7" id="KW-0812">Transmembrane</keyword>
<keyword evidence="5 7" id="KW-0472">Membrane</keyword>
<feature type="domain" description="Amino acid transporter transmembrane" evidence="8">
    <location>
        <begin position="40"/>
        <end position="432"/>
    </location>
</feature>
<keyword evidence="10" id="KW-1185">Reference proteome</keyword>
<evidence type="ECO:0000256" key="2">
    <source>
        <dbReference type="ARBA" id="ARBA00022692"/>
    </source>
</evidence>
<dbReference type="EMBL" id="CAUYUE010000007">
    <property type="protein sequence ID" value="CAK0782851.1"/>
    <property type="molecule type" value="Genomic_DNA"/>
</dbReference>
<dbReference type="GO" id="GO:0016020">
    <property type="term" value="C:membrane"/>
    <property type="evidence" value="ECO:0007669"/>
    <property type="project" value="UniProtKB-SubCell"/>
</dbReference>
<dbReference type="PANTHER" id="PTHR22950:SF461">
    <property type="entry name" value="AMINO ACID TRANSPORTER TRANSMEMBRANE DOMAIN-CONTAINING PROTEIN"/>
    <property type="match status" value="1"/>
</dbReference>
<gene>
    <name evidence="9" type="ORF">CVIRNUC_006046</name>
</gene>
<comment type="caution">
    <text evidence="9">The sequence shown here is derived from an EMBL/GenBank/DDBJ whole genome shotgun (WGS) entry which is preliminary data.</text>
</comment>
<evidence type="ECO:0000256" key="1">
    <source>
        <dbReference type="ARBA" id="ARBA00004141"/>
    </source>
</evidence>
<protein>
    <recommendedName>
        <fullName evidence="8">Amino acid transporter transmembrane domain-containing protein</fullName>
    </recommendedName>
</protein>
<dbReference type="InterPro" id="IPR013057">
    <property type="entry name" value="AA_transpt_TM"/>
</dbReference>
<dbReference type="Pfam" id="PF01490">
    <property type="entry name" value="Aa_trans"/>
    <property type="match status" value="1"/>
</dbReference>
<dbReference type="Proteomes" id="UP001314263">
    <property type="component" value="Unassembled WGS sequence"/>
</dbReference>
<feature type="transmembrane region" description="Helical" evidence="7">
    <location>
        <begin position="41"/>
        <end position="62"/>
    </location>
</feature>
<evidence type="ECO:0000313" key="10">
    <source>
        <dbReference type="Proteomes" id="UP001314263"/>
    </source>
</evidence>
<evidence type="ECO:0000256" key="6">
    <source>
        <dbReference type="SAM" id="MobiDB-lite"/>
    </source>
</evidence>